<evidence type="ECO:0000313" key="3">
    <source>
        <dbReference type="Proteomes" id="UP000270296"/>
    </source>
</evidence>
<dbReference type="EMBL" id="UZAM01008981">
    <property type="protein sequence ID" value="VDP07191.1"/>
    <property type="molecule type" value="Genomic_DNA"/>
</dbReference>
<name>A0A183IP77_9BILA</name>
<evidence type="ECO:0000256" key="1">
    <source>
        <dbReference type="SAM" id="MobiDB-lite"/>
    </source>
</evidence>
<reference evidence="4" key="1">
    <citation type="submission" date="2016-06" db="UniProtKB">
        <authorList>
            <consortium name="WormBaseParasite"/>
        </authorList>
    </citation>
    <scope>IDENTIFICATION</scope>
</reference>
<accession>A0A183IP77</accession>
<sequence length="96" mass="10439">MSGSKDRKAGLVGDNNGGRRRVPVVTDERAQLVADKFLSINTSRGATVIAQTAADKMSLGPRVWGRPVRPQFDTEKFKRTKFSTPVIESACFKAAS</sequence>
<keyword evidence="3" id="KW-1185">Reference proteome</keyword>
<feature type="region of interest" description="Disordered" evidence="1">
    <location>
        <begin position="1"/>
        <end position="23"/>
    </location>
</feature>
<evidence type="ECO:0000313" key="4">
    <source>
        <dbReference type="WBParaSite" id="SBAD_0000564201-mRNA-1"/>
    </source>
</evidence>
<protein>
    <submittedName>
        <fullName evidence="2 4">Uncharacterized protein</fullName>
    </submittedName>
</protein>
<gene>
    <name evidence="2" type="ORF">SBAD_LOCUS5424</name>
</gene>
<proteinExistence type="predicted"/>
<dbReference type="WBParaSite" id="SBAD_0000564201-mRNA-1">
    <property type="protein sequence ID" value="SBAD_0000564201-mRNA-1"/>
    <property type="gene ID" value="SBAD_0000564201"/>
</dbReference>
<reference evidence="2 3" key="2">
    <citation type="submission" date="2018-11" db="EMBL/GenBank/DDBJ databases">
        <authorList>
            <consortium name="Pathogen Informatics"/>
        </authorList>
    </citation>
    <scope>NUCLEOTIDE SEQUENCE [LARGE SCALE GENOMIC DNA]</scope>
</reference>
<dbReference type="Proteomes" id="UP000270296">
    <property type="component" value="Unassembled WGS sequence"/>
</dbReference>
<evidence type="ECO:0000313" key="2">
    <source>
        <dbReference type="EMBL" id="VDP07191.1"/>
    </source>
</evidence>
<dbReference type="AlphaFoldDB" id="A0A183IP77"/>
<organism evidence="4">
    <name type="scientific">Soboliphyme baturini</name>
    <dbReference type="NCBI Taxonomy" id="241478"/>
    <lineage>
        <taxon>Eukaryota</taxon>
        <taxon>Metazoa</taxon>
        <taxon>Ecdysozoa</taxon>
        <taxon>Nematoda</taxon>
        <taxon>Enoplea</taxon>
        <taxon>Dorylaimia</taxon>
        <taxon>Dioctophymatida</taxon>
        <taxon>Dioctophymatoidea</taxon>
        <taxon>Soboliphymatidae</taxon>
        <taxon>Soboliphyme</taxon>
    </lineage>
</organism>